<feature type="compositionally biased region" description="Low complexity" evidence="1">
    <location>
        <begin position="91"/>
        <end position="110"/>
    </location>
</feature>
<dbReference type="GO" id="GO:0003964">
    <property type="term" value="F:RNA-directed DNA polymerase activity"/>
    <property type="evidence" value="ECO:0007669"/>
    <property type="project" value="UniProtKB-KW"/>
</dbReference>
<dbReference type="Pfam" id="PF08284">
    <property type="entry name" value="RVP_2"/>
    <property type="match status" value="1"/>
</dbReference>
<dbReference type="AlphaFoldDB" id="A0A699GM69"/>
<evidence type="ECO:0000313" key="2">
    <source>
        <dbReference type="EMBL" id="GEV27224.1"/>
    </source>
</evidence>
<dbReference type="CDD" id="cd00303">
    <property type="entry name" value="retropepsin_like"/>
    <property type="match status" value="1"/>
</dbReference>
<dbReference type="SUPFAM" id="SSF56672">
    <property type="entry name" value="DNA/RNA polymerases"/>
    <property type="match status" value="1"/>
</dbReference>
<feature type="region of interest" description="Disordered" evidence="1">
    <location>
        <begin position="82"/>
        <end position="110"/>
    </location>
</feature>
<reference evidence="2" key="1">
    <citation type="journal article" date="2019" name="Sci. Rep.">
        <title>Draft genome of Tanacetum cinerariifolium, the natural source of mosquito coil.</title>
        <authorList>
            <person name="Yamashiro T."/>
            <person name="Shiraishi A."/>
            <person name="Satake H."/>
            <person name="Nakayama K."/>
        </authorList>
    </citation>
    <scope>NUCLEOTIDE SEQUENCE</scope>
</reference>
<dbReference type="PANTHER" id="PTHR15503:SF45">
    <property type="entry name" value="RNA-DIRECTED DNA POLYMERASE HOMOLOG"/>
    <property type="match status" value="1"/>
</dbReference>
<dbReference type="Gene3D" id="2.40.70.10">
    <property type="entry name" value="Acid Proteases"/>
    <property type="match status" value="1"/>
</dbReference>
<dbReference type="InterPro" id="IPR021109">
    <property type="entry name" value="Peptidase_aspartic_dom_sf"/>
</dbReference>
<keyword evidence="2" id="KW-0695">RNA-directed DNA polymerase</keyword>
<keyword evidence="2" id="KW-0548">Nucleotidyltransferase</keyword>
<protein>
    <submittedName>
        <fullName evidence="2">Putative reverse transcriptase domain-containing protein</fullName>
    </submittedName>
</protein>
<dbReference type="PANTHER" id="PTHR15503">
    <property type="entry name" value="LDOC1 RELATED"/>
    <property type="match status" value="1"/>
</dbReference>
<dbReference type="Gene3D" id="3.10.10.10">
    <property type="entry name" value="HIV Type 1 Reverse Transcriptase, subunit A, domain 1"/>
    <property type="match status" value="1"/>
</dbReference>
<comment type="caution">
    <text evidence="2">The sequence shown here is derived from an EMBL/GenBank/DDBJ whole genome shotgun (WGS) entry which is preliminary data.</text>
</comment>
<dbReference type="EMBL" id="BKCJ010018997">
    <property type="protein sequence ID" value="GEV27224.1"/>
    <property type="molecule type" value="Genomic_DNA"/>
</dbReference>
<evidence type="ECO:0000256" key="1">
    <source>
        <dbReference type="SAM" id="MobiDB-lite"/>
    </source>
</evidence>
<keyword evidence="2" id="KW-0808">Transferase</keyword>
<gene>
    <name evidence="2" type="ORF">Tci_099201</name>
</gene>
<proteinExistence type="predicted"/>
<organism evidence="2">
    <name type="scientific">Tanacetum cinerariifolium</name>
    <name type="common">Dalmatian daisy</name>
    <name type="synonym">Chrysanthemum cinerariifolium</name>
    <dbReference type="NCBI Taxonomy" id="118510"/>
    <lineage>
        <taxon>Eukaryota</taxon>
        <taxon>Viridiplantae</taxon>
        <taxon>Streptophyta</taxon>
        <taxon>Embryophyta</taxon>
        <taxon>Tracheophyta</taxon>
        <taxon>Spermatophyta</taxon>
        <taxon>Magnoliopsida</taxon>
        <taxon>eudicotyledons</taxon>
        <taxon>Gunneridae</taxon>
        <taxon>Pentapetalae</taxon>
        <taxon>asterids</taxon>
        <taxon>campanulids</taxon>
        <taxon>Asterales</taxon>
        <taxon>Asteraceae</taxon>
        <taxon>Asteroideae</taxon>
        <taxon>Anthemideae</taxon>
        <taxon>Anthemidinae</taxon>
        <taxon>Tanacetum</taxon>
    </lineage>
</organism>
<name>A0A699GM69_TANCI</name>
<sequence>MESTFRISECAEKRKAEVKKMMIDEFCLIEEVQRLEDELRHLKLNDTNIAAYIKRPNMLNDDVLMKHTLMEQNILAKNERVAEGNKRRWENNNQGGNNNNRNNHGNYRNNNHHNQYNQRRLDGARAMSACVKSVGKNHNQSRCPKLADQRGGNATGRAYALRDAEQCHGPNVVTGTFLHNNRYAKVLFNSSLDKSFINSGFSHLIDIKPVRLNISYEVELADEKLVSTNTVLIGCTMNLLNQLFEVDLMPIELRTFDGIIGMDWLFKHDALIVCGKKEVHILVKGKMLVVKGNCNVSRLKVVSSIKARKYIERGCHLFIAHVAKKEPRVKRLEDMPIIRDFREVFPDDLPGLPPPRQVEFRIELVPGAAPIACTPYRLAPSEMKDQLKELSGKGYIRPSLSPWGALVLFVKKKDVSFRMCIDYHELNNLTVKNRYLLLGIDDLFDQP</sequence>
<dbReference type="InterPro" id="IPR032567">
    <property type="entry name" value="RTL1-rel"/>
</dbReference>
<accession>A0A699GM69</accession>
<dbReference type="InterPro" id="IPR043502">
    <property type="entry name" value="DNA/RNA_pol_sf"/>
</dbReference>